<dbReference type="GO" id="GO:0003677">
    <property type="term" value="F:DNA binding"/>
    <property type="evidence" value="ECO:0007669"/>
    <property type="project" value="UniProtKB-KW"/>
</dbReference>
<dbReference type="SMART" id="SM00422">
    <property type="entry name" value="HTH_MERR"/>
    <property type="match status" value="1"/>
</dbReference>
<dbReference type="CDD" id="cd04770">
    <property type="entry name" value="HTH_HMRTR"/>
    <property type="match status" value="1"/>
</dbReference>
<evidence type="ECO:0000256" key="2">
    <source>
        <dbReference type="ARBA" id="ARBA00023125"/>
    </source>
</evidence>
<keyword evidence="6" id="KW-1185">Reference proteome</keyword>
<keyword evidence="3" id="KW-0804">Transcription</keyword>
<dbReference type="PROSITE" id="PS50937">
    <property type="entry name" value="HTH_MERR_2"/>
    <property type="match status" value="1"/>
</dbReference>
<evidence type="ECO:0000313" key="6">
    <source>
        <dbReference type="Proteomes" id="UP000373149"/>
    </source>
</evidence>
<gene>
    <name evidence="5" type="ORF">FPZ41_28500</name>
</gene>
<dbReference type="EMBL" id="VMNX01000130">
    <property type="protein sequence ID" value="MPY52300.1"/>
    <property type="molecule type" value="Genomic_DNA"/>
</dbReference>
<dbReference type="PRINTS" id="PR00040">
    <property type="entry name" value="HTHMERR"/>
</dbReference>
<dbReference type="AlphaFoldDB" id="A0A5N8WY44"/>
<evidence type="ECO:0000256" key="3">
    <source>
        <dbReference type="ARBA" id="ARBA00023163"/>
    </source>
</evidence>
<feature type="domain" description="HTH merR-type" evidence="4">
    <location>
        <begin position="3"/>
        <end position="71"/>
    </location>
</feature>
<dbReference type="Proteomes" id="UP000373149">
    <property type="component" value="Unassembled WGS sequence"/>
</dbReference>
<protein>
    <submittedName>
        <fullName evidence="5">Heavy metal-responsive transcriptional regulator</fullName>
    </submittedName>
</protein>
<dbReference type="Pfam" id="PF13411">
    <property type="entry name" value="MerR_1"/>
    <property type="match status" value="1"/>
</dbReference>
<dbReference type="InterPro" id="IPR047057">
    <property type="entry name" value="MerR_fam"/>
</dbReference>
<accession>A0A5N8WY44</accession>
<evidence type="ECO:0000256" key="1">
    <source>
        <dbReference type="ARBA" id="ARBA00023015"/>
    </source>
</evidence>
<keyword evidence="2" id="KW-0238">DNA-binding</keyword>
<dbReference type="SUPFAM" id="SSF46955">
    <property type="entry name" value="Putative DNA-binding domain"/>
    <property type="match status" value="1"/>
</dbReference>
<dbReference type="PANTHER" id="PTHR30204">
    <property type="entry name" value="REDOX-CYCLING DRUG-SENSING TRANSCRIPTIONAL ACTIVATOR SOXR"/>
    <property type="match status" value="1"/>
</dbReference>
<dbReference type="Gene3D" id="1.10.1660.10">
    <property type="match status" value="1"/>
</dbReference>
<dbReference type="RefSeq" id="WP_322620844.1">
    <property type="nucleotide sequence ID" value="NZ_VMNX01000130.1"/>
</dbReference>
<dbReference type="PANTHER" id="PTHR30204:SF94">
    <property type="entry name" value="HEAVY METAL-DEPENDENT TRANSCRIPTIONAL REGULATOR HI_0293-RELATED"/>
    <property type="match status" value="1"/>
</dbReference>
<reference evidence="5 6" key="1">
    <citation type="submission" date="2019-09" db="EMBL/GenBank/DDBJ databases">
        <authorList>
            <person name="Duangmal K."/>
            <person name="Teo W.F.A."/>
            <person name="Lipun K."/>
        </authorList>
    </citation>
    <scope>NUCLEOTIDE SEQUENCE [LARGE SCALE GENOMIC DNA]</scope>
    <source>
        <strain evidence="5 6">K1PN6</strain>
    </source>
</reference>
<organism evidence="5 6">
    <name type="scientific">Streptomyces acidicola</name>
    <dbReference type="NCBI Taxonomy" id="2596892"/>
    <lineage>
        <taxon>Bacteria</taxon>
        <taxon>Bacillati</taxon>
        <taxon>Actinomycetota</taxon>
        <taxon>Actinomycetes</taxon>
        <taxon>Kitasatosporales</taxon>
        <taxon>Streptomycetaceae</taxon>
        <taxon>Streptomyces</taxon>
    </lineage>
</organism>
<evidence type="ECO:0000313" key="5">
    <source>
        <dbReference type="EMBL" id="MPY52300.1"/>
    </source>
</evidence>
<dbReference type="InterPro" id="IPR000551">
    <property type="entry name" value="MerR-type_HTH_dom"/>
</dbReference>
<evidence type="ECO:0000259" key="4">
    <source>
        <dbReference type="PROSITE" id="PS50937"/>
    </source>
</evidence>
<comment type="caution">
    <text evidence="5">The sequence shown here is derived from an EMBL/GenBank/DDBJ whole genome shotgun (WGS) entry which is preliminary data.</text>
</comment>
<dbReference type="GO" id="GO:0003700">
    <property type="term" value="F:DNA-binding transcription factor activity"/>
    <property type="evidence" value="ECO:0007669"/>
    <property type="project" value="InterPro"/>
</dbReference>
<dbReference type="InterPro" id="IPR009061">
    <property type="entry name" value="DNA-bd_dom_put_sf"/>
</dbReference>
<name>A0A5N8WY44_9ACTN</name>
<sequence>MTTYRISQLAERSGTPATTLRFYEDAGLLPADRTPSGYRVYGEDAVERLAFISSAKTLGLALEEIRELLDVREEGVCASVRARMLPLVADRIAETDGRIAELRAFSAHLAGVHAELSGPAPAGACGPDCGCSPAGAPAPGPVPVTLSPTGRTSGSDTEAWRDVPVACTLGGVELGERTEQWRTLVAKAERREEIGDGVRLSFPVGAELAGEVAALASAEQGCCAFFDFTLHLTPTGLQLDVRAPESAAGVPADLFGATA</sequence>
<proteinExistence type="predicted"/>
<keyword evidence="1" id="KW-0805">Transcription regulation</keyword>